<dbReference type="Gene3D" id="1.10.510.10">
    <property type="entry name" value="Transferase(Phosphotransferase) domain 1"/>
    <property type="match status" value="1"/>
</dbReference>
<evidence type="ECO:0000313" key="5">
    <source>
        <dbReference type="EMBL" id="GAA0681133.1"/>
    </source>
</evidence>
<dbReference type="PANTHER" id="PTHR23150">
    <property type="entry name" value="SULFATASE MODIFYING FACTOR 1, 2"/>
    <property type="match status" value="1"/>
</dbReference>
<dbReference type="InterPro" id="IPR051043">
    <property type="entry name" value="Sulfatase_Mod_Factor_Kinase"/>
</dbReference>
<dbReference type="Pfam" id="PF07714">
    <property type="entry name" value="PK_Tyr_Ser-Thr"/>
    <property type="match status" value="1"/>
</dbReference>
<reference evidence="5 6" key="1">
    <citation type="journal article" date="2019" name="Int. J. Syst. Evol. Microbiol.">
        <title>The Global Catalogue of Microorganisms (GCM) 10K type strain sequencing project: providing services to taxonomists for standard genome sequencing and annotation.</title>
        <authorList>
            <consortium name="The Broad Institute Genomics Platform"/>
            <consortium name="The Broad Institute Genome Sequencing Center for Infectious Disease"/>
            <person name="Wu L."/>
            <person name="Ma J."/>
        </authorList>
    </citation>
    <scope>NUCLEOTIDE SEQUENCE [LARGE SCALE GENOMIC DNA]</scope>
    <source>
        <strain evidence="5 6">JCM 15134</strain>
    </source>
</reference>
<feature type="coiled-coil region" evidence="1">
    <location>
        <begin position="396"/>
        <end position="423"/>
    </location>
</feature>
<gene>
    <name evidence="5" type="ORF">GCM10009104_02060</name>
</gene>
<evidence type="ECO:0000256" key="3">
    <source>
        <dbReference type="SAM" id="Phobius"/>
    </source>
</evidence>
<feature type="compositionally biased region" description="Low complexity" evidence="2">
    <location>
        <begin position="319"/>
        <end position="337"/>
    </location>
</feature>
<accession>A0ABN1I1F9</accession>
<dbReference type="SMART" id="SM00220">
    <property type="entry name" value="S_TKc"/>
    <property type="match status" value="1"/>
</dbReference>
<dbReference type="InterPro" id="IPR042095">
    <property type="entry name" value="SUMF_sf"/>
</dbReference>
<dbReference type="Pfam" id="PF03781">
    <property type="entry name" value="FGE-sulfatase"/>
    <property type="match status" value="1"/>
</dbReference>
<keyword evidence="3" id="KW-1133">Transmembrane helix</keyword>
<dbReference type="InterPro" id="IPR011009">
    <property type="entry name" value="Kinase-like_dom_sf"/>
</dbReference>
<evidence type="ECO:0000256" key="1">
    <source>
        <dbReference type="SAM" id="Coils"/>
    </source>
</evidence>
<dbReference type="RefSeq" id="WP_343800932.1">
    <property type="nucleotide sequence ID" value="NZ_BAAAET010000001.1"/>
</dbReference>
<dbReference type="InterPro" id="IPR000719">
    <property type="entry name" value="Prot_kinase_dom"/>
</dbReference>
<dbReference type="PROSITE" id="PS50011">
    <property type="entry name" value="PROTEIN_KINASE_DOM"/>
    <property type="match status" value="1"/>
</dbReference>
<dbReference type="Proteomes" id="UP001499915">
    <property type="component" value="Unassembled WGS sequence"/>
</dbReference>
<comment type="caution">
    <text evidence="5">The sequence shown here is derived from an EMBL/GenBank/DDBJ whole genome shotgun (WGS) entry which is preliminary data.</text>
</comment>
<dbReference type="Gene3D" id="3.90.1580.10">
    <property type="entry name" value="paralog of FGE (formylglycine-generating enzyme)"/>
    <property type="match status" value="1"/>
</dbReference>
<dbReference type="PANTHER" id="PTHR23150:SF35">
    <property type="entry name" value="BLL6746 PROTEIN"/>
    <property type="match status" value="1"/>
</dbReference>
<proteinExistence type="predicted"/>
<protein>
    <recommendedName>
        <fullName evidence="4">Protein kinase domain-containing protein</fullName>
    </recommendedName>
</protein>
<sequence length="701" mass="77992">MNTPTDSAYAALKEELVIGPSHHRFQLVRHQRDHFMGAIWLAEDISTASRTEVSLLILRPELVRQPGFSDKLRKRITRLRPTLDFPHIAACYGYFSWRGLEFLSYEKLNGQTLSDLLARKQASKLKPLQKQGLLTQLAKALDYSQNRAHIPHGLLAPDLVFLNTGGGVKLLGQGLRDLIEPLHTLLPKAPEYPRYQPPEAFHQQPAHAGHDVFALAVIAWEVYSDKQAFQASDPESSRFQRELRAPSGLNKQQWHILSRALSPDAEQRPSSCTELVRELYAPPEEPAAELIEEVLSSISEAEESDSETTPAPGASPQGTTSEAPPEPATSAEPAATTKRWRLSNPWHALSRPAKRWLLATLIFGLGFAAGVWAALLLMQGQLDSVSSQALSQMKNNRELRAAFESLEQAHEQLQRAHEASLKAQVNKPAAAPALDNDIESADDLRDAQQPAANLTLFQDELNDGGRGPQMVIIPAGRFRMGDLHGQGDDNEYPVHEVVIAHSFALARHEVTFAEYDRFAQATGRPLPEDEGWGRGQRPVINVSWQDADAYTHWLSEQTGQPYRLPTEAEWEYSARAGTETMYWWGNQVMDGFAICDGCGSQWDGQSTAPVGSTRANPWGIHDLSGNVDEWVQDCYQSDYRNAPGDGSAEQATGCHQRVMRGGSWFDIPRLIRPSSRYRHPADTSRNSWGFRVALDLPASMH</sequence>
<keyword evidence="6" id="KW-1185">Reference proteome</keyword>
<keyword evidence="3" id="KW-0812">Transmembrane</keyword>
<feature type="transmembrane region" description="Helical" evidence="3">
    <location>
        <begin position="356"/>
        <end position="378"/>
    </location>
</feature>
<dbReference type="InterPro" id="IPR016187">
    <property type="entry name" value="CTDL_fold"/>
</dbReference>
<name>A0ABN1I1F9_9GAMM</name>
<feature type="domain" description="Protein kinase" evidence="4">
    <location>
        <begin position="25"/>
        <end position="280"/>
    </location>
</feature>
<evidence type="ECO:0000256" key="2">
    <source>
        <dbReference type="SAM" id="MobiDB-lite"/>
    </source>
</evidence>
<dbReference type="SUPFAM" id="SSF56436">
    <property type="entry name" value="C-type lectin-like"/>
    <property type="match status" value="1"/>
</dbReference>
<organism evidence="5 6">
    <name type="scientific">Marinobacterium maritimum</name>
    <dbReference type="NCBI Taxonomy" id="500162"/>
    <lineage>
        <taxon>Bacteria</taxon>
        <taxon>Pseudomonadati</taxon>
        <taxon>Pseudomonadota</taxon>
        <taxon>Gammaproteobacteria</taxon>
        <taxon>Oceanospirillales</taxon>
        <taxon>Oceanospirillaceae</taxon>
        <taxon>Marinobacterium</taxon>
    </lineage>
</organism>
<evidence type="ECO:0000259" key="4">
    <source>
        <dbReference type="PROSITE" id="PS50011"/>
    </source>
</evidence>
<dbReference type="SUPFAM" id="SSF56112">
    <property type="entry name" value="Protein kinase-like (PK-like)"/>
    <property type="match status" value="1"/>
</dbReference>
<keyword evidence="3" id="KW-0472">Membrane</keyword>
<dbReference type="InterPro" id="IPR001245">
    <property type="entry name" value="Ser-Thr/Tyr_kinase_cat_dom"/>
</dbReference>
<evidence type="ECO:0000313" key="6">
    <source>
        <dbReference type="Proteomes" id="UP001499915"/>
    </source>
</evidence>
<dbReference type="InterPro" id="IPR005532">
    <property type="entry name" value="SUMF_dom"/>
</dbReference>
<feature type="region of interest" description="Disordered" evidence="2">
    <location>
        <begin position="299"/>
        <end position="339"/>
    </location>
</feature>
<dbReference type="EMBL" id="BAAAET010000001">
    <property type="protein sequence ID" value="GAA0681133.1"/>
    <property type="molecule type" value="Genomic_DNA"/>
</dbReference>
<keyword evidence="1" id="KW-0175">Coiled coil</keyword>